<dbReference type="InterPro" id="IPR007197">
    <property type="entry name" value="rSAM"/>
</dbReference>
<dbReference type="KEGG" id="mema:MMAB1_2403"/>
<dbReference type="Proteomes" id="UP000069850">
    <property type="component" value="Chromosome 1"/>
</dbReference>
<dbReference type="EMBL" id="LT158599">
    <property type="protein sequence ID" value="CVK33616.1"/>
    <property type="molecule type" value="Genomic_DNA"/>
</dbReference>
<dbReference type="EC" id="2.1.1.-" evidence="7"/>
<evidence type="ECO:0000256" key="1">
    <source>
        <dbReference type="ARBA" id="ARBA00001966"/>
    </source>
</evidence>
<keyword evidence="3" id="KW-0479">Metal-binding</keyword>
<organism evidence="7 8">
    <name type="scientific">Methanoculleus bourgensis</name>
    <dbReference type="NCBI Taxonomy" id="83986"/>
    <lineage>
        <taxon>Archaea</taxon>
        <taxon>Methanobacteriati</taxon>
        <taxon>Methanobacteriota</taxon>
        <taxon>Stenosarchaea group</taxon>
        <taxon>Methanomicrobia</taxon>
        <taxon>Methanomicrobiales</taxon>
        <taxon>Methanomicrobiaceae</taxon>
        <taxon>Methanoculleus</taxon>
    </lineage>
</organism>
<dbReference type="NCBIfam" id="TIGR04013">
    <property type="entry name" value="B12_SAM_MJ_1487"/>
    <property type="match status" value="1"/>
</dbReference>
<dbReference type="AlphaFoldDB" id="A0A0X3BNC5"/>
<gene>
    <name evidence="7" type="ORF">MMAB1_2403</name>
</gene>
<dbReference type="PANTHER" id="PTHR43409:SF17">
    <property type="entry name" value="METHYLTHIOTRANSFERASE MJ0865-RELATED"/>
    <property type="match status" value="1"/>
</dbReference>
<dbReference type="GO" id="GO:0032259">
    <property type="term" value="P:methylation"/>
    <property type="evidence" value="ECO:0007669"/>
    <property type="project" value="UniProtKB-KW"/>
</dbReference>
<dbReference type="Pfam" id="PF04055">
    <property type="entry name" value="Radical_SAM"/>
    <property type="match status" value="1"/>
</dbReference>
<dbReference type="GO" id="GO:0008168">
    <property type="term" value="F:methyltransferase activity"/>
    <property type="evidence" value="ECO:0007669"/>
    <property type="project" value="UniProtKB-KW"/>
</dbReference>
<dbReference type="InterPro" id="IPR051198">
    <property type="entry name" value="BchE-like"/>
</dbReference>
<reference evidence="7 8" key="1">
    <citation type="submission" date="2016-01" db="EMBL/GenBank/DDBJ databases">
        <authorList>
            <person name="Manzoor S."/>
        </authorList>
    </citation>
    <scope>NUCLEOTIDE SEQUENCE [LARGE SCALE GENOMIC DNA]</scope>
    <source>
        <strain evidence="7">Methanoculleus sp MAB1</strain>
    </source>
</reference>
<dbReference type="InterPro" id="IPR023404">
    <property type="entry name" value="rSAM_horseshoe"/>
</dbReference>
<dbReference type="GO" id="GO:0046872">
    <property type="term" value="F:metal ion binding"/>
    <property type="evidence" value="ECO:0007669"/>
    <property type="project" value="UniProtKB-KW"/>
</dbReference>
<proteinExistence type="predicted"/>
<dbReference type="GO" id="GO:0051536">
    <property type="term" value="F:iron-sulfur cluster binding"/>
    <property type="evidence" value="ECO:0007669"/>
    <property type="project" value="UniProtKB-KW"/>
</dbReference>
<keyword evidence="5" id="KW-0411">Iron-sulfur</keyword>
<dbReference type="SFLD" id="SFLDS00029">
    <property type="entry name" value="Radical_SAM"/>
    <property type="match status" value="1"/>
</dbReference>
<keyword evidence="4" id="KW-0408">Iron</keyword>
<dbReference type="Gene3D" id="3.40.50.280">
    <property type="entry name" value="Cobalamin-binding domain"/>
    <property type="match status" value="1"/>
</dbReference>
<dbReference type="SMART" id="SM00729">
    <property type="entry name" value="Elp3"/>
    <property type="match status" value="1"/>
</dbReference>
<sequence length="384" mass="43296">MPCRALSACTARNLENESPLARDLFGKQLLRRARCRVRSARLPPRSDKGALSRRHLLQPQLHHRTELSRRDRRGGLHNNCRGPHASACYSDVARYADYVVVGEGEYTLPALLAAIEEGRDPPPGVATARGYTPARHTVLLDAYPPFSEVKGFIEITRGCPFGCGYCQTPRLFGRCMRHRSVDEISRYAARFRDIRFVTPNAFAYGSDGVHLRLDRVEQLLRSLDGRIYFGTFPGEVRPECVSQQSIDLILDYCANTRLHFGAQSGSDRVLRLLHRGHTVEDVVRAVDLCRENGLVPVVDFILGLPFETDDDQRATLDLVRLVTRAGKAHIHYFMPLPGTPLQNSRPRGLLPETEKVLGRLALGGRITGSWMDHEIRFFRRSPHL</sequence>
<dbReference type="Gene3D" id="3.80.30.20">
    <property type="entry name" value="tm_1862 like domain"/>
    <property type="match status" value="1"/>
</dbReference>
<keyword evidence="7" id="KW-0489">Methyltransferase</keyword>
<keyword evidence="2" id="KW-0949">S-adenosyl-L-methionine</keyword>
<dbReference type="CDD" id="cd01335">
    <property type="entry name" value="Radical_SAM"/>
    <property type="match status" value="1"/>
</dbReference>
<evidence type="ECO:0000256" key="4">
    <source>
        <dbReference type="ARBA" id="ARBA00023004"/>
    </source>
</evidence>
<comment type="cofactor">
    <cofactor evidence="1">
        <name>[4Fe-4S] cluster</name>
        <dbReference type="ChEBI" id="CHEBI:49883"/>
    </cofactor>
</comment>
<dbReference type="PANTHER" id="PTHR43409">
    <property type="entry name" value="ANAEROBIC MAGNESIUM-PROTOPORPHYRIN IX MONOMETHYL ESTER CYCLASE-RELATED"/>
    <property type="match status" value="1"/>
</dbReference>
<accession>A0A0X3BNC5</accession>
<evidence type="ECO:0000313" key="8">
    <source>
        <dbReference type="Proteomes" id="UP000069850"/>
    </source>
</evidence>
<feature type="domain" description="Radical SAM core" evidence="6">
    <location>
        <begin position="145"/>
        <end position="372"/>
    </location>
</feature>
<evidence type="ECO:0000259" key="6">
    <source>
        <dbReference type="PROSITE" id="PS51918"/>
    </source>
</evidence>
<evidence type="ECO:0000256" key="2">
    <source>
        <dbReference type="ARBA" id="ARBA00022691"/>
    </source>
</evidence>
<dbReference type="SUPFAM" id="SSF102114">
    <property type="entry name" value="Radical SAM enzymes"/>
    <property type="match status" value="1"/>
</dbReference>
<dbReference type="InterPro" id="IPR058240">
    <property type="entry name" value="rSAM_sf"/>
</dbReference>
<protein>
    <submittedName>
        <fullName evidence="7">Putative enzyme</fullName>
        <ecNumber evidence="7">2.1.1.-</ecNumber>
    </submittedName>
</protein>
<evidence type="ECO:0000256" key="5">
    <source>
        <dbReference type="ARBA" id="ARBA00023014"/>
    </source>
</evidence>
<keyword evidence="7" id="KW-0808">Transferase</keyword>
<name>A0A0X3BNC5_9EURY</name>
<dbReference type="InterPro" id="IPR006638">
    <property type="entry name" value="Elp3/MiaA/NifB-like_rSAM"/>
</dbReference>
<dbReference type="PROSITE" id="PS51918">
    <property type="entry name" value="RADICAL_SAM"/>
    <property type="match status" value="1"/>
</dbReference>
<dbReference type="InterPro" id="IPR023980">
    <property type="entry name" value="CHP04013_B12-bd/rSAM"/>
</dbReference>
<dbReference type="SFLD" id="SFLDG01082">
    <property type="entry name" value="B12-binding_domain_containing"/>
    <property type="match status" value="1"/>
</dbReference>
<evidence type="ECO:0000256" key="3">
    <source>
        <dbReference type="ARBA" id="ARBA00022723"/>
    </source>
</evidence>
<evidence type="ECO:0000313" key="7">
    <source>
        <dbReference type="EMBL" id="CVK33616.1"/>
    </source>
</evidence>